<dbReference type="AlphaFoldDB" id="A0A8H5I8T0"/>
<accession>A0A8H5I8T0</accession>
<gene>
    <name evidence="3" type="ORF">FMEXI_12893</name>
</gene>
<dbReference type="EMBL" id="JAAOAM010000401">
    <property type="protein sequence ID" value="KAF5531588.1"/>
    <property type="molecule type" value="Genomic_DNA"/>
</dbReference>
<comment type="caution">
    <text evidence="3">The sequence shown here is derived from an EMBL/GenBank/DDBJ whole genome shotgun (WGS) entry which is preliminary data.</text>
</comment>
<evidence type="ECO:0000313" key="4">
    <source>
        <dbReference type="Proteomes" id="UP000522262"/>
    </source>
</evidence>
<evidence type="ECO:0000256" key="2">
    <source>
        <dbReference type="SAM" id="Phobius"/>
    </source>
</evidence>
<proteinExistence type="predicted"/>
<dbReference type="Proteomes" id="UP000522262">
    <property type="component" value="Unassembled WGS sequence"/>
</dbReference>
<evidence type="ECO:0000313" key="3">
    <source>
        <dbReference type="EMBL" id="KAF5531588.1"/>
    </source>
</evidence>
<evidence type="ECO:0008006" key="5">
    <source>
        <dbReference type="Google" id="ProtNLM"/>
    </source>
</evidence>
<keyword evidence="2" id="KW-1133">Transmembrane helix</keyword>
<keyword evidence="2" id="KW-0812">Transmembrane</keyword>
<organism evidence="3 4">
    <name type="scientific">Fusarium mexicanum</name>
    <dbReference type="NCBI Taxonomy" id="751941"/>
    <lineage>
        <taxon>Eukaryota</taxon>
        <taxon>Fungi</taxon>
        <taxon>Dikarya</taxon>
        <taxon>Ascomycota</taxon>
        <taxon>Pezizomycotina</taxon>
        <taxon>Sordariomycetes</taxon>
        <taxon>Hypocreomycetidae</taxon>
        <taxon>Hypocreales</taxon>
        <taxon>Nectriaceae</taxon>
        <taxon>Fusarium</taxon>
        <taxon>Fusarium fujikuroi species complex</taxon>
    </lineage>
</organism>
<sequence>MGFLRPWNQGPNKDYSKNQQYTIGSNIILSWSIDFDGPDLQLWQDNLPGDDQGGPWTLIEESLNVSVYDWVVSYEGLDPSRNPVFYFQLQNGDSTAISHYFNISDRAADDPDRLHRTSSVPIYSTTKPLSSSTQSRTALEATATQEVQAAASGLSAGSIAGIVLGALGVAILFIGGLWWCWRRKFQSQSHATASRAQDRFVSKSNGAQESGGEIIHEVSAMEEPSRIYEVDGTPITRK</sequence>
<evidence type="ECO:0000256" key="1">
    <source>
        <dbReference type="SAM" id="MobiDB-lite"/>
    </source>
</evidence>
<keyword evidence="2" id="KW-0472">Membrane</keyword>
<reference evidence="3 4" key="1">
    <citation type="submission" date="2020-05" db="EMBL/GenBank/DDBJ databases">
        <title>Identification and distribution of gene clusters putatively required for synthesis of sphingolipid metabolism inhibitors in phylogenetically diverse species of the filamentous fungus Fusarium.</title>
        <authorList>
            <person name="Kim H.-S."/>
            <person name="Busman M."/>
            <person name="Brown D.W."/>
            <person name="Divon H."/>
            <person name="Uhlig S."/>
            <person name="Proctor R.H."/>
        </authorList>
    </citation>
    <scope>NUCLEOTIDE SEQUENCE [LARGE SCALE GENOMIC DNA]</scope>
    <source>
        <strain evidence="3 4">NRRL 53147</strain>
    </source>
</reference>
<name>A0A8H5I8T0_9HYPO</name>
<protein>
    <recommendedName>
        <fullName evidence="5">Mid2 domain-containing protein</fullName>
    </recommendedName>
</protein>
<feature type="region of interest" description="Disordered" evidence="1">
    <location>
        <begin position="194"/>
        <end position="213"/>
    </location>
</feature>
<feature type="transmembrane region" description="Helical" evidence="2">
    <location>
        <begin position="159"/>
        <end position="181"/>
    </location>
</feature>
<keyword evidence="4" id="KW-1185">Reference proteome</keyword>